<evidence type="ECO:0000256" key="5">
    <source>
        <dbReference type="ARBA" id="ARBA00023242"/>
    </source>
</evidence>
<evidence type="ECO:0000256" key="3">
    <source>
        <dbReference type="ARBA" id="ARBA00022478"/>
    </source>
</evidence>
<dbReference type="AlphaFoldDB" id="A0AA47MYE8"/>
<comment type="similarity">
    <text evidence="2">Belongs to the eukaryotic RPA49/POLR1E RNA polymerase subunit family.</text>
</comment>
<dbReference type="GO" id="GO:0005730">
    <property type="term" value="C:nucleolus"/>
    <property type="evidence" value="ECO:0007669"/>
    <property type="project" value="UniProtKB-SubCell"/>
</dbReference>
<evidence type="ECO:0000313" key="6">
    <source>
        <dbReference type="EMBL" id="KAK0148337.1"/>
    </source>
</evidence>
<comment type="caution">
    <text evidence="6">The sequence shown here is derived from an EMBL/GenBank/DDBJ whole genome shotgun (WGS) entry which is preliminary data.</text>
</comment>
<protein>
    <submittedName>
        <fullName evidence="6">DNA-directed RNA polymerase I subunit RPA49</fullName>
    </submittedName>
</protein>
<evidence type="ECO:0000256" key="4">
    <source>
        <dbReference type="ARBA" id="ARBA00023163"/>
    </source>
</evidence>
<reference evidence="6" key="1">
    <citation type="journal article" date="2023" name="Front. Mar. Sci.">
        <title>A new Merluccius polli reference genome to investigate the effects of global change in West African waters.</title>
        <authorList>
            <person name="Mateo J.L."/>
            <person name="Blanco-Fernandez C."/>
            <person name="Garcia-Vazquez E."/>
            <person name="Machado-Schiaffino G."/>
        </authorList>
    </citation>
    <scope>NUCLEOTIDE SEQUENCE</scope>
    <source>
        <strain evidence="6">C29</strain>
        <tissue evidence="6">Fin</tissue>
    </source>
</reference>
<evidence type="ECO:0000313" key="7">
    <source>
        <dbReference type="Proteomes" id="UP001174136"/>
    </source>
</evidence>
<dbReference type="EMBL" id="JAOPHQ010002043">
    <property type="protein sequence ID" value="KAK0148337.1"/>
    <property type="molecule type" value="Genomic_DNA"/>
</dbReference>
<evidence type="ECO:0000256" key="1">
    <source>
        <dbReference type="ARBA" id="ARBA00004604"/>
    </source>
</evidence>
<comment type="subcellular location">
    <subcellularLocation>
        <location evidence="1">Nucleus</location>
        <location evidence="1">Nucleolus</location>
    </subcellularLocation>
</comment>
<keyword evidence="3 6" id="KW-0240">DNA-directed RNA polymerase</keyword>
<keyword evidence="4" id="KW-0804">Transcription</keyword>
<sequence>MAANCTVVCCGEERDADKAAIVQFSNGKLQNAEKLDFTFYKNTDEENPRKKSRRMLVAESDRLSYVGNNFGTGSLKCNNLCKYYVGVLNKDTMEMEMHNAQLFNMQPFIAGETETTDQVDAVKLTYTEKLDSLVEAFGTTKQKRALSNRRLNKVGADALAKVVEKAANSVIEQKGFAALSEELYEANTQLDVALFIPPCYSDAERPEDVYLFNDLMSPADYKELAEAGSKMEALVAEGLQKLKDDKYLSIIKHLESLPSGSEARDKMLRCSAYLYMLLQLAREGRVNGRFGQKDGCTFNLRRNIFKTFTVESFYKGRLSNQVSPSMRAKLAAYCLALQLHMGHMTVNLTLLQRDLFVKEQWMMEVAKSMGLTLIKPAKVKAEMRNPGDEHTFATLVLPLIKYKAKPDRSFKKRQ</sequence>
<dbReference type="Proteomes" id="UP001174136">
    <property type="component" value="Unassembled WGS sequence"/>
</dbReference>
<dbReference type="GO" id="GO:0006351">
    <property type="term" value="P:DNA-templated transcription"/>
    <property type="evidence" value="ECO:0007669"/>
    <property type="project" value="InterPro"/>
</dbReference>
<dbReference type="PANTHER" id="PTHR14440">
    <property type="entry name" value="DNA-DIRECTED RNA POLYMERASE I SUBUNIT RPA49"/>
    <property type="match status" value="1"/>
</dbReference>
<gene>
    <name evidence="6" type="primary">POLR1E</name>
    <name evidence="6" type="ORF">N1851_011701</name>
</gene>
<dbReference type="GO" id="GO:0003677">
    <property type="term" value="F:DNA binding"/>
    <property type="evidence" value="ECO:0007669"/>
    <property type="project" value="InterPro"/>
</dbReference>
<accession>A0AA47MYE8</accession>
<dbReference type="GO" id="GO:0000428">
    <property type="term" value="C:DNA-directed RNA polymerase complex"/>
    <property type="evidence" value="ECO:0007669"/>
    <property type="project" value="UniProtKB-KW"/>
</dbReference>
<dbReference type="InterPro" id="IPR009668">
    <property type="entry name" value="RNA_pol-assoc_fac_A49-like"/>
</dbReference>
<organism evidence="6 7">
    <name type="scientific">Merluccius polli</name>
    <name type="common">Benguela hake</name>
    <name type="synonym">Merluccius cadenati</name>
    <dbReference type="NCBI Taxonomy" id="89951"/>
    <lineage>
        <taxon>Eukaryota</taxon>
        <taxon>Metazoa</taxon>
        <taxon>Chordata</taxon>
        <taxon>Craniata</taxon>
        <taxon>Vertebrata</taxon>
        <taxon>Euteleostomi</taxon>
        <taxon>Actinopterygii</taxon>
        <taxon>Neopterygii</taxon>
        <taxon>Teleostei</taxon>
        <taxon>Neoteleostei</taxon>
        <taxon>Acanthomorphata</taxon>
        <taxon>Zeiogadaria</taxon>
        <taxon>Gadariae</taxon>
        <taxon>Gadiformes</taxon>
        <taxon>Gadoidei</taxon>
        <taxon>Merlucciidae</taxon>
        <taxon>Merluccius</taxon>
    </lineage>
</organism>
<dbReference type="Pfam" id="PF06870">
    <property type="entry name" value="RNA_pol_I_A49"/>
    <property type="match status" value="1"/>
</dbReference>
<keyword evidence="5" id="KW-0539">Nucleus</keyword>
<proteinExistence type="inferred from homology"/>
<name>A0AA47MYE8_MERPO</name>
<keyword evidence="7" id="KW-1185">Reference proteome</keyword>
<evidence type="ECO:0000256" key="2">
    <source>
        <dbReference type="ARBA" id="ARBA00009430"/>
    </source>
</evidence>